<dbReference type="EMBL" id="MZ475896">
    <property type="protein sequence ID" value="QYW04969.1"/>
    <property type="molecule type" value="Genomic_DNA"/>
</dbReference>
<reference evidence="1" key="1">
    <citation type="submission" date="2021-06" db="EMBL/GenBank/DDBJ databases">
        <title>Complete genome sequence of Erwinia phage pEa_SNUABM_7.</title>
        <authorList>
            <person name="Kim S.G."/>
            <person name="Park S.C."/>
        </authorList>
    </citation>
    <scope>NUCLEOTIDE SEQUENCE</scope>
</reference>
<evidence type="ECO:0000313" key="1">
    <source>
        <dbReference type="EMBL" id="QYW04969.1"/>
    </source>
</evidence>
<evidence type="ECO:0000313" key="2">
    <source>
        <dbReference type="Proteomes" id="UP000827609"/>
    </source>
</evidence>
<organism evidence="1 2">
    <name type="scientific">Erwinia phage pEa_SNUABM_7</name>
    <dbReference type="NCBI Taxonomy" id="2866695"/>
    <lineage>
        <taxon>Viruses</taxon>
        <taxon>Duplodnaviria</taxon>
        <taxon>Heunggongvirae</taxon>
        <taxon>Uroviricota</taxon>
        <taxon>Caudoviricetes</taxon>
        <taxon>Snuvirus</taxon>
        <taxon>Snuvirus SNUABM7</taxon>
    </lineage>
</organism>
<name>A0AAE7WT73_9CAUD</name>
<keyword evidence="2" id="KW-1185">Reference proteome</keyword>
<protein>
    <submittedName>
        <fullName evidence="1">Uncharacterized protein</fullName>
    </submittedName>
</protein>
<proteinExistence type="predicted"/>
<gene>
    <name evidence="1" type="ORF">pEaSNUABM7_00301</name>
</gene>
<accession>A0AAE7WT73</accession>
<sequence>MKYASIVLATLLATSFAASAANYKAPAPVKGMQSSGMHIDDQLDDSCQTKLSQAIDLRDSVVDFTVSRNQIDTVAAWPLVCSPTVEAKTVSVERMGSDLTITYVNNDDTLHPLTLTLQRVESESEDDAPAYQIVQVGDMNAMGYQEQADVKDWLLDCYAATLQTGIPLSMN</sequence>
<dbReference type="Proteomes" id="UP000827609">
    <property type="component" value="Segment"/>
</dbReference>